<dbReference type="OrthoDB" id="5025019at2759"/>
<organism evidence="1 2">
    <name type="scientific">Fusarium sarcochroum</name>
    <dbReference type="NCBI Taxonomy" id="1208366"/>
    <lineage>
        <taxon>Eukaryota</taxon>
        <taxon>Fungi</taxon>
        <taxon>Dikarya</taxon>
        <taxon>Ascomycota</taxon>
        <taxon>Pezizomycotina</taxon>
        <taxon>Sordariomycetes</taxon>
        <taxon>Hypocreomycetidae</taxon>
        <taxon>Hypocreales</taxon>
        <taxon>Nectriaceae</taxon>
        <taxon>Fusarium</taxon>
        <taxon>Fusarium lateritium species complex</taxon>
    </lineage>
</organism>
<reference evidence="1" key="1">
    <citation type="journal article" date="2020" name="BMC Genomics">
        <title>Correction to: Identification and distribution of gene clusters required for synthesis of sphingolipid metabolism inhibitors in diverse species of the filamentous fungus Fusarium.</title>
        <authorList>
            <person name="Kim H.S."/>
            <person name="Lohmar J.M."/>
            <person name="Busman M."/>
            <person name="Brown D.W."/>
            <person name="Naumann T.A."/>
            <person name="Divon H.H."/>
            <person name="Lysoe E."/>
            <person name="Uhlig S."/>
            <person name="Proctor R.H."/>
        </authorList>
    </citation>
    <scope>NUCLEOTIDE SEQUENCE</scope>
    <source>
        <strain evidence="1">NRRL 20472</strain>
    </source>
</reference>
<dbReference type="EMBL" id="JABEXW010000202">
    <property type="protein sequence ID" value="KAF4968308.1"/>
    <property type="molecule type" value="Genomic_DNA"/>
</dbReference>
<evidence type="ECO:0000313" key="1">
    <source>
        <dbReference type="EMBL" id="KAF4968308.1"/>
    </source>
</evidence>
<reference evidence="1" key="2">
    <citation type="submission" date="2020-05" db="EMBL/GenBank/DDBJ databases">
        <authorList>
            <person name="Kim H.-S."/>
            <person name="Proctor R.H."/>
            <person name="Brown D.W."/>
        </authorList>
    </citation>
    <scope>NUCLEOTIDE SEQUENCE</scope>
    <source>
        <strain evidence="1">NRRL 20472</strain>
    </source>
</reference>
<name>A0A8H4U1Z9_9HYPO</name>
<keyword evidence="2" id="KW-1185">Reference proteome</keyword>
<accession>A0A8H4U1Z9</accession>
<evidence type="ECO:0000313" key="2">
    <source>
        <dbReference type="Proteomes" id="UP000622797"/>
    </source>
</evidence>
<proteinExistence type="predicted"/>
<gene>
    <name evidence="1" type="ORF">FSARC_4253</name>
</gene>
<protein>
    <recommendedName>
        <fullName evidence="3">BTB domain-containing protein</fullName>
    </recommendedName>
</protein>
<evidence type="ECO:0008006" key="3">
    <source>
        <dbReference type="Google" id="ProtNLM"/>
    </source>
</evidence>
<sequence>MRVSPEDDPPEGSRDFKYKEEMYEVQEKFDEEGDRVPGGGGQTGRLQLREPPMWIIIFGSLIALQHQHVHAQVVIDRYPHFASSFSRGRFRAEDAPPSAQAAFIEFLYSGNFWLPDGTVAYPHRSVQADYELAVHMYSFSQLIGFPELESQAIQQILRLGKILTERETLAILALRIRPNFPNICTEGWLDVYLHERRHVYITQLQKEERARARQAQANQATGA</sequence>
<dbReference type="AlphaFoldDB" id="A0A8H4U1Z9"/>
<comment type="caution">
    <text evidence="1">The sequence shown here is derived from an EMBL/GenBank/DDBJ whole genome shotgun (WGS) entry which is preliminary data.</text>
</comment>
<dbReference type="Proteomes" id="UP000622797">
    <property type="component" value="Unassembled WGS sequence"/>
</dbReference>